<reference evidence="1" key="2">
    <citation type="journal article" date="2015" name="Fish Shellfish Immunol.">
        <title>Early steps in the European eel (Anguilla anguilla)-Vibrio vulnificus interaction in the gills: Role of the RtxA13 toxin.</title>
        <authorList>
            <person name="Callol A."/>
            <person name="Pajuelo D."/>
            <person name="Ebbesson L."/>
            <person name="Teles M."/>
            <person name="MacKenzie S."/>
            <person name="Amaro C."/>
        </authorList>
    </citation>
    <scope>NUCLEOTIDE SEQUENCE</scope>
</reference>
<evidence type="ECO:0000313" key="1">
    <source>
        <dbReference type="EMBL" id="JAH62024.1"/>
    </source>
</evidence>
<sequence length="17" mass="1856">MCSVKRLCMSKVVVCAV</sequence>
<dbReference type="EMBL" id="GBXM01046553">
    <property type="protein sequence ID" value="JAH62024.1"/>
    <property type="molecule type" value="Transcribed_RNA"/>
</dbReference>
<dbReference type="AlphaFoldDB" id="A0A0E9U7Y4"/>
<reference evidence="1" key="1">
    <citation type="submission" date="2014-11" db="EMBL/GenBank/DDBJ databases">
        <authorList>
            <person name="Amaro Gonzalez C."/>
        </authorList>
    </citation>
    <scope>NUCLEOTIDE SEQUENCE</scope>
</reference>
<protein>
    <submittedName>
        <fullName evidence="1">Uncharacterized protein</fullName>
    </submittedName>
</protein>
<accession>A0A0E9U7Y4</accession>
<proteinExistence type="predicted"/>
<organism evidence="1">
    <name type="scientific">Anguilla anguilla</name>
    <name type="common">European freshwater eel</name>
    <name type="synonym">Muraena anguilla</name>
    <dbReference type="NCBI Taxonomy" id="7936"/>
    <lineage>
        <taxon>Eukaryota</taxon>
        <taxon>Metazoa</taxon>
        <taxon>Chordata</taxon>
        <taxon>Craniata</taxon>
        <taxon>Vertebrata</taxon>
        <taxon>Euteleostomi</taxon>
        <taxon>Actinopterygii</taxon>
        <taxon>Neopterygii</taxon>
        <taxon>Teleostei</taxon>
        <taxon>Anguilliformes</taxon>
        <taxon>Anguillidae</taxon>
        <taxon>Anguilla</taxon>
    </lineage>
</organism>
<name>A0A0E9U7Y4_ANGAN</name>